<dbReference type="Proteomes" id="UP000709336">
    <property type="component" value="Unassembled WGS sequence"/>
</dbReference>
<dbReference type="InterPro" id="IPR026336">
    <property type="entry name" value="PdeM-like"/>
</dbReference>
<dbReference type="NCBIfam" id="TIGR04123">
    <property type="entry name" value="P_estr_lig_assc"/>
    <property type="match status" value="1"/>
</dbReference>
<dbReference type="GO" id="GO:0016787">
    <property type="term" value="F:hydrolase activity"/>
    <property type="evidence" value="ECO:0007669"/>
    <property type="project" value="UniProtKB-KW"/>
</dbReference>
<dbReference type="RefSeq" id="WP_169211484.1">
    <property type="nucleotide sequence ID" value="NZ_JAATNW010000006.1"/>
</dbReference>
<keyword evidence="2" id="KW-0436">Ligase</keyword>
<protein>
    <submittedName>
        <fullName evidence="2">Ligase-associated DNA damage response endonuclease PdeM</fullName>
        <ecNumber evidence="2">3.1.-.-</ecNumber>
    </submittedName>
</protein>
<name>A0ABX1R3D2_9ALTE</name>
<evidence type="ECO:0000313" key="3">
    <source>
        <dbReference type="Proteomes" id="UP000709336"/>
    </source>
</evidence>
<reference evidence="2 3" key="1">
    <citation type="submission" date="2020-03" db="EMBL/GenBank/DDBJ databases">
        <title>Alteromonas ponticola sp. nov., isolated from seawater.</title>
        <authorList>
            <person name="Yoon J.-H."/>
            <person name="Kim Y.-O."/>
        </authorList>
    </citation>
    <scope>NUCLEOTIDE SEQUENCE [LARGE SCALE GENOMIC DNA]</scope>
    <source>
        <strain evidence="2 3">MYP5</strain>
    </source>
</reference>
<dbReference type="Gene3D" id="3.60.21.10">
    <property type="match status" value="1"/>
</dbReference>
<feature type="domain" description="Calcineurin-like phosphoesterase" evidence="1">
    <location>
        <begin position="43"/>
        <end position="143"/>
    </location>
</feature>
<dbReference type="InterPro" id="IPR004843">
    <property type="entry name" value="Calcineurin-like_PHP"/>
</dbReference>
<comment type="caution">
    <text evidence="2">The sequence shown here is derived from an EMBL/GenBank/DDBJ whole genome shotgun (WGS) entry which is preliminary data.</text>
</comment>
<dbReference type="PANTHER" id="PTHR39323:SF1">
    <property type="entry name" value="BLR1149 PROTEIN"/>
    <property type="match status" value="1"/>
</dbReference>
<dbReference type="GO" id="GO:0004519">
    <property type="term" value="F:endonuclease activity"/>
    <property type="evidence" value="ECO:0007669"/>
    <property type="project" value="UniProtKB-KW"/>
</dbReference>
<keyword evidence="2" id="KW-0540">Nuclease</keyword>
<proteinExistence type="predicted"/>
<dbReference type="GO" id="GO:0016874">
    <property type="term" value="F:ligase activity"/>
    <property type="evidence" value="ECO:0007669"/>
    <property type="project" value="UniProtKB-KW"/>
</dbReference>
<accession>A0ABX1R3D2</accession>
<dbReference type="EC" id="3.1.-.-" evidence="2"/>
<dbReference type="InterPro" id="IPR029052">
    <property type="entry name" value="Metallo-depent_PP-like"/>
</dbReference>
<keyword evidence="2" id="KW-0255">Endonuclease</keyword>
<dbReference type="SUPFAM" id="SSF56300">
    <property type="entry name" value="Metallo-dependent phosphatases"/>
    <property type="match status" value="1"/>
</dbReference>
<keyword evidence="2" id="KW-0378">Hydrolase</keyword>
<gene>
    <name evidence="2" type="primary">pdeM</name>
    <name evidence="2" type="ORF">HCJ96_12980</name>
</gene>
<evidence type="ECO:0000259" key="1">
    <source>
        <dbReference type="Pfam" id="PF00149"/>
    </source>
</evidence>
<evidence type="ECO:0000313" key="2">
    <source>
        <dbReference type="EMBL" id="NMH60944.1"/>
    </source>
</evidence>
<sequence length="241" mass="26991">MAVTADWLYQAITNKQGVIVKLADISWFLHAQGVAFCPVHDTLLVSDLHFEKGSYLVQSGNPLLPLDTFATLQRLLKLIKLFKPARVVCLGDSFHDKGAFTRLSADDRTALSHLIDMVAEWVWILGNHDPDLPAEIPGNKRKQLSIGNIRIVHEPEADASYQMVGHYHPKGKVSVNRHAMRGKCFVLTETLLIMPSFGQYTGGLDVNDTAITEHAPKAARQCFLMYEGALYQLNERGRKRQ</sequence>
<dbReference type="EMBL" id="JAATNW010000006">
    <property type="protein sequence ID" value="NMH60944.1"/>
    <property type="molecule type" value="Genomic_DNA"/>
</dbReference>
<organism evidence="2 3">
    <name type="scientific">Alteromonas ponticola</name>
    <dbReference type="NCBI Taxonomy" id="2720613"/>
    <lineage>
        <taxon>Bacteria</taxon>
        <taxon>Pseudomonadati</taxon>
        <taxon>Pseudomonadota</taxon>
        <taxon>Gammaproteobacteria</taxon>
        <taxon>Alteromonadales</taxon>
        <taxon>Alteromonadaceae</taxon>
        <taxon>Alteromonas/Salinimonas group</taxon>
        <taxon>Alteromonas</taxon>
    </lineage>
</organism>
<dbReference type="Pfam" id="PF00149">
    <property type="entry name" value="Metallophos"/>
    <property type="match status" value="1"/>
</dbReference>
<keyword evidence="3" id="KW-1185">Reference proteome</keyword>
<dbReference type="PANTHER" id="PTHR39323">
    <property type="entry name" value="BLR1149 PROTEIN"/>
    <property type="match status" value="1"/>
</dbReference>